<comment type="similarity">
    <text evidence="2">Belongs to the SURF4 family.</text>
</comment>
<dbReference type="Pfam" id="PF02077">
    <property type="entry name" value="SURF4"/>
    <property type="match status" value="1"/>
</dbReference>
<evidence type="ECO:0000313" key="7">
    <source>
        <dbReference type="EMBL" id="ORX44717.1"/>
    </source>
</evidence>
<keyword evidence="5 6" id="KW-0472">Membrane</keyword>
<protein>
    <submittedName>
        <fullName evidence="7">SURF4-domain-containing protein</fullName>
    </submittedName>
</protein>
<evidence type="ECO:0000256" key="2">
    <source>
        <dbReference type="ARBA" id="ARBA00006945"/>
    </source>
</evidence>
<evidence type="ECO:0000256" key="5">
    <source>
        <dbReference type="ARBA" id="ARBA00023136"/>
    </source>
</evidence>
<organism evidence="7 8">
    <name type="scientific">Piromyces finnis</name>
    <dbReference type="NCBI Taxonomy" id="1754191"/>
    <lineage>
        <taxon>Eukaryota</taxon>
        <taxon>Fungi</taxon>
        <taxon>Fungi incertae sedis</taxon>
        <taxon>Chytridiomycota</taxon>
        <taxon>Chytridiomycota incertae sedis</taxon>
        <taxon>Neocallimastigomycetes</taxon>
        <taxon>Neocallimastigales</taxon>
        <taxon>Neocallimastigaceae</taxon>
        <taxon>Piromyces</taxon>
    </lineage>
</organism>
<accession>A0A1Y1V0T1</accession>
<keyword evidence="3 6" id="KW-0812">Transmembrane</keyword>
<dbReference type="AlphaFoldDB" id="A0A1Y1V0T1"/>
<reference evidence="7 8" key="2">
    <citation type="submission" date="2016-08" db="EMBL/GenBank/DDBJ databases">
        <title>Pervasive Adenine N6-methylation of Active Genes in Fungi.</title>
        <authorList>
            <consortium name="DOE Joint Genome Institute"/>
            <person name="Mondo S.J."/>
            <person name="Dannebaum R.O."/>
            <person name="Kuo R.C."/>
            <person name="Labutti K."/>
            <person name="Haridas S."/>
            <person name="Kuo A."/>
            <person name="Salamov A."/>
            <person name="Ahrendt S.R."/>
            <person name="Lipzen A."/>
            <person name="Sullivan W."/>
            <person name="Andreopoulos W.B."/>
            <person name="Clum A."/>
            <person name="Lindquist E."/>
            <person name="Daum C."/>
            <person name="Ramamoorthy G.K."/>
            <person name="Gryganskyi A."/>
            <person name="Culley D."/>
            <person name="Magnuson J.K."/>
            <person name="James T.Y."/>
            <person name="O'Malley M.A."/>
            <person name="Stajich J.E."/>
            <person name="Spatafora J.W."/>
            <person name="Visel A."/>
            <person name="Grigoriev I.V."/>
        </authorList>
    </citation>
    <scope>NUCLEOTIDE SEQUENCE [LARGE SCALE GENOMIC DNA]</scope>
    <source>
        <strain evidence="8">finn</strain>
    </source>
</reference>
<feature type="transmembrane region" description="Helical" evidence="6">
    <location>
        <begin position="82"/>
        <end position="100"/>
    </location>
</feature>
<dbReference type="STRING" id="1754191.A0A1Y1V0T1"/>
<comment type="subcellular location">
    <subcellularLocation>
        <location evidence="1">Membrane</location>
        <topology evidence="1">Multi-pass membrane protein</topology>
    </subcellularLocation>
</comment>
<reference evidence="7 8" key="1">
    <citation type="submission" date="2016-08" db="EMBL/GenBank/DDBJ databases">
        <title>Genomes of anaerobic fungi encode conserved fungal cellulosomes for biomass hydrolysis.</title>
        <authorList>
            <consortium name="DOE Joint Genome Institute"/>
            <person name="Haitjema C.H."/>
            <person name="Gilmore S.P."/>
            <person name="Henske J.K."/>
            <person name="Solomon K.V."/>
            <person name="De Groot R."/>
            <person name="Kuo A."/>
            <person name="Mondo S.J."/>
            <person name="Salamov A.A."/>
            <person name="Labutti K."/>
            <person name="Zhao Z."/>
            <person name="Chiniquy J."/>
            <person name="Barry K."/>
            <person name="Brewer H.M."/>
            <person name="Purvine S.O."/>
            <person name="Wright A.T."/>
            <person name="Boxma B."/>
            <person name="Van Alen T."/>
            <person name="Hackstein J.H."/>
            <person name="Baker S.E."/>
            <person name="Grigoriev I.V."/>
            <person name="O'Malley M.A."/>
        </authorList>
    </citation>
    <scope>NUCLEOTIDE SEQUENCE [LARGE SCALE GENOMIC DNA]</scope>
    <source>
        <strain evidence="8">finn</strain>
    </source>
</reference>
<feature type="transmembrane region" description="Helical" evidence="6">
    <location>
        <begin position="145"/>
        <end position="165"/>
    </location>
</feature>
<evidence type="ECO:0000256" key="4">
    <source>
        <dbReference type="ARBA" id="ARBA00022989"/>
    </source>
</evidence>
<name>A0A1Y1V0T1_9FUNG</name>
<sequence>MATDLDEIYIKVKRYSKTLIPLIARILITSAFIQDSVDIYKTLEKPSFNILKIFWYIYQCNIILSSLICSILIICNKFIAPCTICLTTFSFISLIVYHNFTDTILITRRCSVLGGLLLLMAKGFDDKKKQFKIGLPDVPIISNSMYIQLAGRLMITFLFFTQLIGMNFKSHIFWSILTIILCAAAFVMIGIGYKVRIISPILCIGILIVNVFIYPWWEFADPKIERDVRFEFFQMLAIAGSLLLLAYEGAGELSVDEKKKNY</sequence>
<feature type="transmembrane region" description="Helical" evidence="6">
    <location>
        <begin position="53"/>
        <end position="75"/>
    </location>
</feature>
<dbReference type="GO" id="GO:0016020">
    <property type="term" value="C:membrane"/>
    <property type="evidence" value="ECO:0007669"/>
    <property type="project" value="UniProtKB-SubCell"/>
</dbReference>
<dbReference type="OrthoDB" id="7859621at2759"/>
<feature type="transmembrane region" description="Helical" evidence="6">
    <location>
        <begin position="198"/>
        <end position="217"/>
    </location>
</feature>
<feature type="transmembrane region" description="Helical" evidence="6">
    <location>
        <begin position="232"/>
        <end position="250"/>
    </location>
</feature>
<comment type="caution">
    <text evidence="7">The sequence shown here is derived from an EMBL/GenBank/DDBJ whole genome shotgun (WGS) entry which is preliminary data.</text>
</comment>
<evidence type="ECO:0000256" key="1">
    <source>
        <dbReference type="ARBA" id="ARBA00004141"/>
    </source>
</evidence>
<evidence type="ECO:0000256" key="3">
    <source>
        <dbReference type="ARBA" id="ARBA00022692"/>
    </source>
</evidence>
<keyword evidence="8" id="KW-1185">Reference proteome</keyword>
<gene>
    <name evidence="7" type="ORF">BCR36DRAFT_399509</name>
</gene>
<feature type="transmembrane region" description="Helical" evidence="6">
    <location>
        <begin position="171"/>
        <end position="191"/>
    </location>
</feature>
<evidence type="ECO:0000256" key="6">
    <source>
        <dbReference type="SAM" id="Phobius"/>
    </source>
</evidence>
<dbReference type="EMBL" id="MCFH01000044">
    <property type="protein sequence ID" value="ORX44717.1"/>
    <property type="molecule type" value="Genomic_DNA"/>
</dbReference>
<evidence type="ECO:0000313" key="8">
    <source>
        <dbReference type="Proteomes" id="UP000193719"/>
    </source>
</evidence>
<proteinExistence type="inferred from homology"/>
<dbReference type="InterPro" id="IPR002995">
    <property type="entry name" value="Surf4"/>
</dbReference>
<dbReference type="Proteomes" id="UP000193719">
    <property type="component" value="Unassembled WGS sequence"/>
</dbReference>
<keyword evidence="4 6" id="KW-1133">Transmembrane helix</keyword>